<evidence type="ECO:0000313" key="12">
    <source>
        <dbReference type="Proteomes" id="UP000241639"/>
    </source>
</evidence>
<accession>A0A2T4Z6N0</accession>
<feature type="chain" id="PRO_5039212727" description="Beta-lactamase" evidence="9">
    <location>
        <begin position="21"/>
        <end position="278"/>
    </location>
</feature>
<feature type="signal peptide" evidence="9">
    <location>
        <begin position="1"/>
        <end position="20"/>
    </location>
</feature>
<dbReference type="AlphaFoldDB" id="A0A2T4Z6N0"/>
<dbReference type="PANTHER" id="PTHR30627:SF6">
    <property type="entry name" value="BETA-LACTAMASE YBXI-RELATED"/>
    <property type="match status" value="1"/>
</dbReference>
<feature type="active site" description="Acyl-ester intermediate" evidence="7">
    <location>
        <position position="82"/>
    </location>
</feature>
<dbReference type="EC" id="3.5.2.6" evidence="3 8"/>
<protein>
    <recommendedName>
        <fullName evidence="3 8">Beta-lactamase</fullName>
        <ecNumber evidence="3 8">3.5.2.6</ecNumber>
    </recommendedName>
</protein>
<comment type="catalytic activity">
    <reaction evidence="1 8">
        <text>a beta-lactam + H2O = a substituted beta-amino acid</text>
        <dbReference type="Rhea" id="RHEA:20401"/>
        <dbReference type="ChEBI" id="CHEBI:15377"/>
        <dbReference type="ChEBI" id="CHEBI:35627"/>
        <dbReference type="ChEBI" id="CHEBI:140347"/>
        <dbReference type="EC" id="3.5.2.6"/>
    </reaction>
</comment>
<dbReference type="InterPro" id="IPR001460">
    <property type="entry name" value="PCN-bd_Tpept"/>
</dbReference>
<evidence type="ECO:0000259" key="10">
    <source>
        <dbReference type="Pfam" id="PF00905"/>
    </source>
</evidence>
<evidence type="ECO:0000256" key="1">
    <source>
        <dbReference type="ARBA" id="ARBA00001526"/>
    </source>
</evidence>
<comment type="similarity">
    <text evidence="2 8">Belongs to the class-D beta-lactamase family.</text>
</comment>
<evidence type="ECO:0000256" key="7">
    <source>
        <dbReference type="PIRSR" id="PIRSR602137-50"/>
    </source>
</evidence>
<dbReference type="InterPro" id="IPR002137">
    <property type="entry name" value="Beta-lactam_class-D_AS"/>
</dbReference>
<organism evidence="11 12">
    <name type="scientific">Desmospora activa DSM 45169</name>
    <dbReference type="NCBI Taxonomy" id="1121389"/>
    <lineage>
        <taxon>Bacteria</taxon>
        <taxon>Bacillati</taxon>
        <taxon>Bacillota</taxon>
        <taxon>Bacilli</taxon>
        <taxon>Bacillales</taxon>
        <taxon>Thermoactinomycetaceae</taxon>
        <taxon>Desmospora</taxon>
    </lineage>
</organism>
<dbReference type="GO" id="GO:0071555">
    <property type="term" value="P:cell wall organization"/>
    <property type="evidence" value="ECO:0007669"/>
    <property type="project" value="TreeGrafter"/>
</dbReference>
<evidence type="ECO:0000256" key="2">
    <source>
        <dbReference type="ARBA" id="ARBA00007898"/>
    </source>
</evidence>
<dbReference type="PANTHER" id="PTHR30627">
    <property type="entry name" value="PEPTIDOGLYCAN D,D-TRANSPEPTIDASE"/>
    <property type="match status" value="1"/>
</dbReference>
<dbReference type="GO" id="GO:0046677">
    <property type="term" value="P:response to antibiotic"/>
    <property type="evidence" value="ECO:0007669"/>
    <property type="project" value="UniProtKB-UniRule"/>
</dbReference>
<dbReference type="Pfam" id="PF00905">
    <property type="entry name" value="Transpeptidase"/>
    <property type="match status" value="1"/>
</dbReference>
<evidence type="ECO:0000313" key="11">
    <source>
        <dbReference type="EMBL" id="PTM57531.1"/>
    </source>
</evidence>
<keyword evidence="4 9" id="KW-0732">Signal</keyword>
<dbReference type="SUPFAM" id="SSF56601">
    <property type="entry name" value="beta-lactamase/transpeptidase-like"/>
    <property type="match status" value="1"/>
</dbReference>
<dbReference type="GO" id="GO:0005886">
    <property type="term" value="C:plasma membrane"/>
    <property type="evidence" value="ECO:0007669"/>
    <property type="project" value="TreeGrafter"/>
</dbReference>
<dbReference type="GO" id="GO:0017001">
    <property type="term" value="P:antibiotic catabolic process"/>
    <property type="evidence" value="ECO:0007669"/>
    <property type="project" value="InterPro"/>
</dbReference>
<keyword evidence="5 8" id="KW-0378">Hydrolase</keyword>
<sequence length="278" mass="32000">MKKKLIFLSIGLLLWTISFGFTGNQADAKSVKAKHKETVIVNPDLEHYFTDYDGTFLLYDETKGSLEVYNPKKSQKKVSPNSTFKIPNSLIALETGVLPDEHTMWEWDGTVYPFESWNQDHHMRSAIAQSVVWFYQRIAVGVGEERYEQYLDTLSYGNQDISGGLTQFWLQSSLKVSPVEQLQFLRKLYHDQLPFSQRNMDIVRDILILEQTEEYTLSGKTGAGFKQEWEEPVLGWFIGVLEKDGKRYTFVTNIEGEQASSGKAKEITLQILRDKGLY</sequence>
<evidence type="ECO:0000256" key="3">
    <source>
        <dbReference type="ARBA" id="ARBA00012865"/>
    </source>
</evidence>
<dbReference type="GO" id="GO:0008800">
    <property type="term" value="F:beta-lactamase activity"/>
    <property type="evidence" value="ECO:0007669"/>
    <property type="project" value="UniProtKB-UniRule"/>
</dbReference>
<feature type="modified residue" description="N6-carboxylysine" evidence="7">
    <location>
        <position position="85"/>
    </location>
</feature>
<dbReference type="RefSeq" id="WP_107724426.1">
    <property type="nucleotide sequence ID" value="NZ_PZZP01000001.1"/>
</dbReference>
<feature type="domain" description="Penicillin-binding protein transpeptidase" evidence="10">
    <location>
        <begin position="56"/>
        <end position="272"/>
    </location>
</feature>
<proteinExistence type="inferred from homology"/>
<evidence type="ECO:0000256" key="6">
    <source>
        <dbReference type="ARBA" id="ARBA00023251"/>
    </source>
</evidence>
<dbReference type="InterPro" id="IPR050515">
    <property type="entry name" value="Beta-lactam/transpept"/>
</dbReference>
<evidence type="ECO:0000256" key="9">
    <source>
        <dbReference type="SAM" id="SignalP"/>
    </source>
</evidence>
<dbReference type="GO" id="GO:0008658">
    <property type="term" value="F:penicillin binding"/>
    <property type="evidence" value="ECO:0007669"/>
    <property type="project" value="InterPro"/>
</dbReference>
<evidence type="ECO:0000256" key="5">
    <source>
        <dbReference type="ARBA" id="ARBA00022801"/>
    </source>
</evidence>
<keyword evidence="12" id="KW-1185">Reference proteome</keyword>
<reference evidence="11 12" key="1">
    <citation type="submission" date="2018-04" db="EMBL/GenBank/DDBJ databases">
        <title>Genomic Encyclopedia of Archaeal and Bacterial Type Strains, Phase II (KMG-II): from individual species to whole genera.</title>
        <authorList>
            <person name="Goeker M."/>
        </authorList>
    </citation>
    <scope>NUCLEOTIDE SEQUENCE [LARGE SCALE GENOMIC DNA]</scope>
    <source>
        <strain evidence="11 12">DSM 45169</strain>
    </source>
</reference>
<keyword evidence="6 8" id="KW-0046">Antibiotic resistance</keyword>
<dbReference type="EMBL" id="PZZP01000001">
    <property type="protein sequence ID" value="PTM57531.1"/>
    <property type="molecule type" value="Genomic_DNA"/>
</dbReference>
<evidence type="ECO:0000256" key="4">
    <source>
        <dbReference type="ARBA" id="ARBA00022729"/>
    </source>
</evidence>
<gene>
    <name evidence="11" type="ORF">C8J48_0079</name>
</gene>
<dbReference type="InterPro" id="IPR012338">
    <property type="entry name" value="Beta-lactam/transpept-like"/>
</dbReference>
<dbReference type="OrthoDB" id="9762883at2"/>
<comment type="caution">
    <text evidence="11">The sequence shown here is derived from an EMBL/GenBank/DDBJ whole genome shotgun (WGS) entry which is preliminary data.</text>
</comment>
<dbReference type="PROSITE" id="PS00337">
    <property type="entry name" value="BETA_LACTAMASE_D"/>
    <property type="match status" value="1"/>
</dbReference>
<dbReference type="Proteomes" id="UP000241639">
    <property type="component" value="Unassembled WGS sequence"/>
</dbReference>
<dbReference type="Gene3D" id="3.40.710.10">
    <property type="entry name" value="DD-peptidase/beta-lactamase superfamily"/>
    <property type="match status" value="1"/>
</dbReference>
<name>A0A2T4Z6N0_9BACL</name>
<evidence type="ECO:0000256" key="8">
    <source>
        <dbReference type="RuleBase" id="RU361140"/>
    </source>
</evidence>